<protein>
    <recommendedName>
        <fullName evidence="3">Plastid lipid-associated protein/fibrillin conserved domain-containing protein</fullName>
    </recommendedName>
</protein>
<dbReference type="Pfam" id="PF04755">
    <property type="entry name" value="PAP_fibrillin"/>
    <property type="match status" value="1"/>
</dbReference>
<dbReference type="GO" id="GO:0009536">
    <property type="term" value="C:plastid"/>
    <property type="evidence" value="ECO:0007669"/>
    <property type="project" value="UniProtKB-SubCell"/>
</dbReference>
<dbReference type="OrthoDB" id="199943at2759"/>
<comment type="subcellular location">
    <subcellularLocation>
        <location evidence="1">Plastid</location>
    </subcellularLocation>
</comment>
<dbReference type="EMBL" id="CAJNNV010025055">
    <property type="protein sequence ID" value="CAE8611883.1"/>
    <property type="molecule type" value="Genomic_DNA"/>
</dbReference>
<name>A0A813FBJ0_POLGL</name>
<evidence type="ECO:0000256" key="2">
    <source>
        <dbReference type="ARBA" id="ARBA00022640"/>
    </source>
</evidence>
<proteinExistence type="predicted"/>
<accession>A0A813FBJ0</accession>
<dbReference type="OMA" id="VTQRITH"/>
<feature type="domain" description="Plastid lipid-associated protein/fibrillin conserved" evidence="3">
    <location>
        <begin position="121"/>
        <end position="303"/>
    </location>
</feature>
<keyword evidence="5" id="KW-1185">Reference proteome</keyword>
<keyword evidence="2" id="KW-0934">Plastid</keyword>
<dbReference type="InterPro" id="IPR006843">
    <property type="entry name" value="PAP/fibrillin_dom"/>
</dbReference>
<dbReference type="PANTHER" id="PTHR31906">
    <property type="entry name" value="PLASTID-LIPID-ASSOCIATED PROTEIN 4, CHLOROPLASTIC-RELATED"/>
    <property type="match status" value="1"/>
</dbReference>
<evidence type="ECO:0000313" key="4">
    <source>
        <dbReference type="EMBL" id="CAE8611883.1"/>
    </source>
</evidence>
<dbReference type="InterPro" id="IPR039633">
    <property type="entry name" value="PAP"/>
</dbReference>
<gene>
    <name evidence="4" type="ORF">PGLA1383_LOCUS29684</name>
</gene>
<sequence>MAALLLGFTRRGHHRATRGRWLGHTVALASHRLALTMAASLLLAFVVMACLDGIQLVSWLDGMVFVPLVLRPGLPLPTAPNKRHLGDQRRRPGASRATAAQVDLLAADFVPEESVADGRLQARQALLQAVMPLDRGFSATSEDRTQVKMKIDALVQLNPTPEPTARLGGEWTLIYTDAPDIIGIPQTTGPLASLGRIGQEIDSVAGTIANVIEYKPSPLVASLVSAASSDTFVQRVFTDYLVTSPTGVDLNIRGLGLAPQKLLGFQLPEVLQLKIKGPLALPFGHFEILYLDEQIRIIQTAQGWCSVNRRKEFAA</sequence>
<organism evidence="4 5">
    <name type="scientific">Polarella glacialis</name>
    <name type="common">Dinoflagellate</name>
    <dbReference type="NCBI Taxonomy" id="89957"/>
    <lineage>
        <taxon>Eukaryota</taxon>
        <taxon>Sar</taxon>
        <taxon>Alveolata</taxon>
        <taxon>Dinophyceae</taxon>
        <taxon>Suessiales</taxon>
        <taxon>Suessiaceae</taxon>
        <taxon>Polarella</taxon>
    </lineage>
</organism>
<dbReference type="Proteomes" id="UP000654075">
    <property type="component" value="Unassembled WGS sequence"/>
</dbReference>
<reference evidence="4" key="1">
    <citation type="submission" date="2021-02" db="EMBL/GenBank/DDBJ databases">
        <authorList>
            <person name="Dougan E. K."/>
            <person name="Rhodes N."/>
            <person name="Thang M."/>
            <person name="Chan C."/>
        </authorList>
    </citation>
    <scope>NUCLEOTIDE SEQUENCE</scope>
</reference>
<dbReference type="AlphaFoldDB" id="A0A813FBJ0"/>
<comment type="caution">
    <text evidence="4">The sequence shown here is derived from an EMBL/GenBank/DDBJ whole genome shotgun (WGS) entry which is preliminary data.</text>
</comment>
<evidence type="ECO:0000259" key="3">
    <source>
        <dbReference type="Pfam" id="PF04755"/>
    </source>
</evidence>
<evidence type="ECO:0000313" key="5">
    <source>
        <dbReference type="Proteomes" id="UP000654075"/>
    </source>
</evidence>
<evidence type="ECO:0000256" key="1">
    <source>
        <dbReference type="ARBA" id="ARBA00004474"/>
    </source>
</evidence>